<dbReference type="PROSITE" id="PS51643">
    <property type="entry name" value="HD_CAS3"/>
    <property type="match status" value="1"/>
</dbReference>
<dbReference type="SUPFAM" id="SSF52540">
    <property type="entry name" value="P-loop containing nucleoside triphosphate hydrolases"/>
    <property type="match status" value="1"/>
</dbReference>
<keyword evidence="3" id="KW-0540">Nuclease</keyword>
<dbReference type="Gene3D" id="1.10.3210.30">
    <property type="match status" value="1"/>
</dbReference>
<dbReference type="GO" id="GO:0051607">
    <property type="term" value="P:defense response to virus"/>
    <property type="evidence" value="ECO:0007669"/>
    <property type="project" value="UniProtKB-KW"/>
</dbReference>
<dbReference type="RefSeq" id="WP_161258885.1">
    <property type="nucleotide sequence ID" value="NZ_WXEY01000012.1"/>
</dbReference>
<feature type="domain" description="Helicase ATP-binding" evidence="10">
    <location>
        <begin position="293"/>
        <end position="497"/>
    </location>
</feature>
<comment type="similarity">
    <text evidence="2">In the central section; belongs to the CRISPR-associated helicase Cas3 family.</text>
</comment>
<dbReference type="GO" id="GO:0005524">
    <property type="term" value="F:ATP binding"/>
    <property type="evidence" value="ECO:0007669"/>
    <property type="project" value="UniProtKB-KW"/>
</dbReference>
<accession>A0A845L5N1</accession>
<dbReference type="Pfam" id="PF22590">
    <property type="entry name" value="Cas3-like_C_2"/>
    <property type="match status" value="1"/>
</dbReference>
<dbReference type="Proteomes" id="UP000463470">
    <property type="component" value="Unassembled WGS sequence"/>
</dbReference>
<dbReference type="InterPro" id="IPR054712">
    <property type="entry name" value="Cas3-like_dom"/>
</dbReference>
<dbReference type="InterPro" id="IPR006483">
    <property type="entry name" value="CRISPR-assoc_Cas3_HD"/>
</dbReference>
<sequence>MGTQETAHPPCELEQLLSPWGKAKSNDFSNYHPILYHMADVAHVAHLLYQSILTPSVRRIIAAELGLTESQTGRFISLLAGEHDIGKVSSFQFRSPIVKEILANTELNIVHPDYQPHGVITEYVLSRIDEPCITGWNCGKRLKRALARLTAGHHGRFPKDTQLSLGRNADGGEPWAKIRKNLLFQLTRMFEEAPPIEIKVSDLTEAGLVPIIAGLITVADWIASSEAFFPYEPLQPIHEYPAISRARAEKAVSSVGWKQTIDKVTTHERTAASFEELFGFSPNEMQKTVADIVEVSDCPKLIIIEAAMGEGKTEAALYVVERLLAQGFAQGMYLALPTLATSNAMFDRVRDYLGKKAAQNSVRFNLQLVHSGKLLSDSFEELRMATIDESDEGNVVAEEWFVGQKRSLLAPFGVGTIDQALLGTLQVKHWFVRLFGLAGKVVIVDEVHAYDVYTNELLKNLLSWLRRIGCTVLLLSATLPHEKRGQLLQAWGAVQYSEYCAYPRVTVVQQDRSLTKTFSPPAKKQPVKMTFHKTNPTALAVMIDKELPVTGRAAVICNTVNRAIQVYRTLKRCLEPAEWVVELFHARTLACWRQQTEESVMKHYGKNSSRDGKRILVATQVIEQSIDLDFDWMATDLAPVDLILQRMGRLWRHYRSERPIPFPHLCILADEDADGIVQLPNHRANIYEPYILYRTYLAIRWLEHIDYAADIDRLVQLVYSGEMTPPDQRWDLLMETHRQNMIDRRNELLAQAETVLLPDPKQGARAILRPGNTAEHNDIELIDDDDPKVHRTVRAATRIGDPSILLICVGELEDGTALAPFSACVPDLSQVKELMRFSVSVSSKKIFQAAIDLEPPDEWRSVPMLRHARLVRFERGVAQIGKTSVRLSKQEGLQWNAPDQEVVVDADI</sequence>
<dbReference type="InterPro" id="IPR050547">
    <property type="entry name" value="DEAD_box_RNA_helicases"/>
</dbReference>
<dbReference type="InterPro" id="IPR011545">
    <property type="entry name" value="DEAD/DEAH_box_helicase_dom"/>
</dbReference>
<dbReference type="EMBL" id="WXEY01000012">
    <property type="protein sequence ID" value="MZP30365.1"/>
    <property type="molecule type" value="Genomic_DNA"/>
</dbReference>
<dbReference type="Pfam" id="PF00270">
    <property type="entry name" value="DEAD"/>
    <property type="match status" value="1"/>
</dbReference>
<dbReference type="InterPro" id="IPR006474">
    <property type="entry name" value="Helicase_Cas3_CRISPR-ass_core"/>
</dbReference>
<evidence type="ECO:0000259" key="10">
    <source>
        <dbReference type="PROSITE" id="PS51192"/>
    </source>
</evidence>
<evidence type="ECO:0000256" key="4">
    <source>
        <dbReference type="ARBA" id="ARBA00022723"/>
    </source>
</evidence>
<dbReference type="GO" id="GO:0046872">
    <property type="term" value="F:metal ion binding"/>
    <property type="evidence" value="ECO:0007669"/>
    <property type="project" value="UniProtKB-KW"/>
</dbReference>
<dbReference type="OrthoDB" id="9810236at2"/>
<evidence type="ECO:0000313" key="12">
    <source>
        <dbReference type="EMBL" id="MZP30365.1"/>
    </source>
</evidence>
<comment type="caution">
    <text evidence="12">The sequence shown here is derived from an EMBL/GenBank/DDBJ whole genome shotgun (WGS) entry which is preliminary data.</text>
</comment>
<dbReference type="Gene3D" id="3.40.50.300">
    <property type="entry name" value="P-loop containing nucleotide triphosphate hydrolases"/>
    <property type="match status" value="2"/>
</dbReference>
<protein>
    <submittedName>
        <fullName evidence="12">CRISPR-associated helicase Cas3</fullName>
    </submittedName>
</protein>
<dbReference type="SMART" id="SM00490">
    <property type="entry name" value="HELICc"/>
    <property type="match status" value="1"/>
</dbReference>
<proteinExistence type="inferred from homology"/>
<dbReference type="InterPro" id="IPR038257">
    <property type="entry name" value="CRISPR-assoc_Cas3_HD_sf"/>
</dbReference>
<keyword evidence="8" id="KW-0067">ATP-binding</keyword>
<organism evidence="12 13">
    <name type="scientific">Heliomicrobium undosum</name>
    <dbReference type="NCBI Taxonomy" id="121734"/>
    <lineage>
        <taxon>Bacteria</taxon>
        <taxon>Bacillati</taxon>
        <taxon>Bacillota</taxon>
        <taxon>Clostridia</taxon>
        <taxon>Eubacteriales</taxon>
        <taxon>Heliobacteriaceae</taxon>
        <taxon>Heliomicrobium</taxon>
    </lineage>
</organism>
<evidence type="ECO:0000256" key="7">
    <source>
        <dbReference type="ARBA" id="ARBA00022806"/>
    </source>
</evidence>
<dbReference type="AlphaFoldDB" id="A0A845L5N1"/>
<feature type="domain" description="HD Cas3-type" evidence="11">
    <location>
        <begin position="27"/>
        <end position="222"/>
    </location>
</feature>
<evidence type="ECO:0000256" key="9">
    <source>
        <dbReference type="ARBA" id="ARBA00023118"/>
    </source>
</evidence>
<dbReference type="GO" id="GO:0003724">
    <property type="term" value="F:RNA helicase activity"/>
    <property type="evidence" value="ECO:0007669"/>
    <property type="project" value="TreeGrafter"/>
</dbReference>
<dbReference type="InterPro" id="IPR001650">
    <property type="entry name" value="Helicase_C-like"/>
</dbReference>
<evidence type="ECO:0000256" key="5">
    <source>
        <dbReference type="ARBA" id="ARBA00022741"/>
    </source>
</evidence>
<gene>
    <name evidence="12" type="primary">cas3</name>
    <name evidence="12" type="ORF">GTO91_11645</name>
</gene>
<dbReference type="PANTHER" id="PTHR47963:SF9">
    <property type="entry name" value="CRISPR-ASSOCIATED ENDONUCLEASE_HELICASE CAS3"/>
    <property type="match status" value="1"/>
</dbReference>
<dbReference type="GO" id="GO:0003723">
    <property type="term" value="F:RNA binding"/>
    <property type="evidence" value="ECO:0007669"/>
    <property type="project" value="TreeGrafter"/>
</dbReference>
<keyword evidence="9" id="KW-0051">Antiviral defense</keyword>
<dbReference type="InterPro" id="IPR014001">
    <property type="entry name" value="Helicase_ATP-bd"/>
</dbReference>
<evidence type="ECO:0000256" key="6">
    <source>
        <dbReference type="ARBA" id="ARBA00022801"/>
    </source>
</evidence>
<dbReference type="InterPro" id="IPR041372">
    <property type="entry name" value="Cas3_C"/>
</dbReference>
<dbReference type="PROSITE" id="PS51192">
    <property type="entry name" value="HELICASE_ATP_BIND_1"/>
    <property type="match status" value="1"/>
</dbReference>
<dbReference type="SMART" id="SM00487">
    <property type="entry name" value="DEXDc"/>
    <property type="match status" value="1"/>
</dbReference>
<evidence type="ECO:0000256" key="2">
    <source>
        <dbReference type="ARBA" id="ARBA00009046"/>
    </source>
</evidence>
<dbReference type="NCBIfam" id="TIGR01587">
    <property type="entry name" value="cas3_core"/>
    <property type="match status" value="1"/>
</dbReference>
<dbReference type="GO" id="GO:0016787">
    <property type="term" value="F:hydrolase activity"/>
    <property type="evidence" value="ECO:0007669"/>
    <property type="project" value="UniProtKB-KW"/>
</dbReference>
<dbReference type="InterPro" id="IPR027417">
    <property type="entry name" value="P-loop_NTPase"/>
</dbReference>
<evidence type="ECO:0000256" key="1">
    <source>
        <dbReference type="ARBA" id="ARBA00006847"/>
    </source>
</evidence>
<evidence type="ECO:0000259" key="11">
    <source>
        <dbReference type="PROSITE" id="PS51643"/>
    </source>
</evidence>
<keyword evidence="5" id="KW-0547">Nucleotide-binding</keyword>
<reference evidence="12 13" key="1">
    <citation type="submission" date="2020-01" db="EMBL/GenBank/DDBJ databases">
        <title>Whole-genome sequence of Heliobacterium undosum DSM 13378.</title>
        <authorList>
            <person name="Kyndt J.A."/>
            <person name="Meyer T.E."/>
        </authorList>
    </citation>
    <scope>NUCLEOTIDE SEQUENCE [LARGE SCALE GENOMIC DNA]</scope>
    <source>
        <strain evidence="12 13">DSM 13378</strain>
    </source>
</reference>
<evidence type="ECO:0000313" key="13">
    <source>
        <dbReference type="Proteomes" id="UP000463470"/>
    </source>
</evidence>
<dbReference type="NCBIfam" id="TIGR01596">
    <property type="entry name" value="cas3_HD"/>
    <property type="match status" value="1"/>
</dbReference>
<name>A0A845L5N1_9FIRM</name>
<evidence type="ECO:0000256" key="3">
    <source>
        <dbReference type="ARBA" id="ARBA00022722"/>
    </source>
</evidence>
<keyword evidence="7" id="KW-0347">Helicase</keyword>
<comment type="similarity">
    <text evidence="1">In the N-terminal section; belongs to the CRISPR-associated nuclease Cas3-HD family.</text>
</comment>
<evidence type="ECO:0000256" key="8">
    <source>
        <dbReference type="ARBA" id="ARBA00022840"/>
    </source>
</evidence>
<dbReference type="Pfam" id="PF18019">
    <property type="entry name" value="Cas3_HD"/>
    <property type="match status" value="1"/>
</dbReference>
<dbReference type="Pfam" id="PF18395">
    <property type="entry name" value="Cas3_C"/>
    <property type="match status" value="1"/>
</dbReference>
<keyword evidence="13" id="KW-1185">Reference proteome</keyword>
<dbReference type="GO" id="GO:0004518">
    <property type="term" value="F:nuclease activity"/>
    <property type="evidence" value="ECO:0007669"/>
    <property type="project" value="UniProtKB-KW"/>
</dbReference>
<keyword evidence="6" id="KW-0378">Hydrolase</keyword>
<dbReference type="PANTHER" id="PTHR47963">
    <property type="entry name" value="DEAD-BOX ATP-DEPENDENT RNA HELICASE 47, MITOCHONDRIAL"/>
    <property type="match status" value="1"/>
</dbReference>
<dbReference type="CDD" id="cd09641">
    <property type="entry name" value="Cas3''_I"/>
    <property type="match status" value="1"/>
</dbReference>
<keyword evidence="4" id="KW-0479">Metal-binding</keyword>